<dbReference type="PANTHER" id="PTHR33048">
    <property type="entry name" value="PTH11-LIKE INTEGRAL MEMBRANE PROTEIN (AFU_ORTHOLOGUE AFUA_5G11245)"/>
    <property type="match status" value="1"/>
</dbReference>
<evidence type="ECO:0000256" key="1">
    <source>
        <dbReference type="ARBA" id="ARBA00004141"/>
    </source>
</evidence>
<dbReference type="InterPro" id="IPR036291">
    <property type="entry name" value="NAD(P)-bd_dom_sf"/>
</dbReference>
<dbReference type="STRING" id="5466.A0A4V3HSZ9"/>
<sequence length="591" mass="64411">MALIGTIGYLVTVTQQIKWGLGDAIGLEELQEFLRALYATVVCYNFTQLCVKFSILLQYRRIFRTEKAARIILALMVWLALYSAFCLGTSIFTCWPVAKYWDNAIEGGCIERSALNYAIAGFNILNDLIILLLPVPWLRGLQVTFRAKLVLIGVFTCGAFAAIVAIVRLHSLFVHGSAPIDQQPLVGVDIAVWSGLEINISIICASVPALKALFVKIIPKLGTYKEYSKNPYGRSTNGNMPLQSFDKRTGNFSTKAKGPIEIKVQRSIQMNSVPAEDDGLGSMGIGMAMNLQKRLAELGFPALQYHNRTMSRGQRLQEIGGVARDNISELVDGSDIVFMSLSDDAALKEILDRVLDNPAADLSGKVMVDTSTVHPKSSGQAHQRLTQRGMKFIAAPVFGASPVAAEGKLLWVIAGPDDAVQLITPFIVGFMGRGIIRLGDDVTQSSMLKTAGNFLTAGMMELVAEAHVFAEKTGLGTEAMEELIEHQYGPLALSMSKRLTTGAYLPGRGQKPWSDLELALKDVGHGIDCAEGSGSRLEVAEVALRHLTEARAYSDVEGRPLDSSSMYGVLRREAGLSFETDLVKKRDNDDE</sequence>
<keyword evidence="4 6" id="KW-0472">Membrane</keyword>
<dbReference type="InterPro" id="IPR013328">
    <property type="entry name" value="6PGD_dom2"/>
</dbReference>
<evidence type="ECO:0000313" key="10">
    <source>
        <dbReference type="EMBL" id="TDZ37659.1"/>
    </source>
</evidence>
<feature type="domain" description="6-phosphogluconate dehydrogenase NADP-binding" evidence="7">
    <location>
        <begin position="279"/>
        <end position="427"/>
    </location>
</feature>
<keyword evidence="3 6" id="KW-1133">Transmembrane helix</keyword>
<dbReference type="InterPro" id="IPR008927">
    <property type="entry name" value="6-PGluconate_DH-like_C_sf"/>
</dbReference>
<dbReference type="SUPFAM" id="SSF51735">
    <property type="entry name" value="NAD(P)-binding Rossmann-fold domains"/>
    <property type="match status" value="1"/>
</dbReference>
<evidence type="ECO:0000256" key="3">
    <source>
        <dbReference type="ARBA" id="ARBA00022989"/>
    </source>
</evidence>
<keyword evidence="2 6" id="KW-0812">Transmembrane</keyword>
<organism evidence="10 11">
    <name type="scientific">Colletotrichum trifolii</name>
    <dbReference type="NCBI Taxonomy" id="5466"/>
    <lineage>
        <taxon>Eukaryota</taxon>
        <taxon>Fungi</taxon>
        <taxon>Dikarya</taxon>
        <taxon>Ascomycota</taxon>
        <taxon>Pezizomycotina</taxon>
        <taxon>Sordariomycetes</taxon>
        <taxon>Hypocreomycetidae</taxon>
        <taxon>Glomerellales</taxon>
        <taxon>Glomerellaceae</taxon>
        <taxon>Colletotrichum</taxon>
        <taxon>Colletotrichum orbiculare species complex</taxon>
    </lineage>
</organism>
<evidence type="ECO:0000259" key="8">
    <source>
        <dbReference type="Pfam" id="PF14833"/>
    </source>
</evidence>
<dbReference type="AlphaFoldDB" id="A0A4V3HSZ9"/>
<evidence type="ECO:0000256" key="6">
    <source>
        <dbReference type="SAM" id="Phobius"/>
    </source>
</evidence>
<feature type="transmembrane region" description="Helical" evidence="6">
    <location>
        <begin position="36"/>
        <end position="59"/>
    </location>
</feature>
<comment type="subcellular location">
    <subcellularLocation>
        <location evidence="1">Membrane</location>
        <topology evidence="1">Multi-pass membrane protein</topology>
    </subcellularLocation>
</comment>
<evidence type="ECO:0000256" key="2">
    <source>
        <dbReference type="ARBA" id="ARBA00022692"/>
    </source>
</evidence>
<dbReference type="Pfam" id="PF14833">
    <property type="entry name" value="NAD_binding_11"/>
    <property type="match status" value="1"/>
</dbReference>
<dbReference type="Pfam" id="PF20684">
    <property type="entry name" value="Fung_rhodopsin"/>
    <property type="match status" value="1"/>
</dbReference>
<dbReference type="InterPro" id="IPR006115">
    <property type="entry name" value="6PGDH_NADP-bd"/>
</dbReference>
<name>A0A4V3HSZ9_COLTR</name>
<dbReference type="PANTHER" id="PTHR33048:SF123">
    <property type="entry name" value="INTEGRAL MEMBRANE PROTEIN"/>
    <property type="match status" value="1"/>
</dbReference>
<feature type="transmembrane region" description="Helical" evidence="6">
    <location>
        <begin position="118"/>
        <end position="137"/>
    </location>
</feature>
<dbReference type="EMBL" id="RYZW01000218">
    <property type="protein sequence ID" value="TDZ37659.1"/>
    <property type="molecule type" value="Genomic_DNA"/>
</dbReference>
<dbReference type="InterPro" id="IPR049326">
    <property type="entry name" value="Rhodopsin_dom_fungi"/>
</dbReference>
<dbReference type="Gene3D" id="3.40.50.720">
    <property type="entry name" value="NAD(P)-binding Rossmann-like Domain"/>
    <property type="match status" value="1"/>
</dbReference>
<gene>
    <name evidence="10" type="primary">yfjR-0</name>
    <name evidence="10" type="ORF">CTRI78_v011041</name>
</gene>
<feature type="domain" description="3-hydroxyisobutyrate dehydrogenase-like NAD-binding" evidence="8">
    <location>
        <begin position="446"/>
        <end position="568"/>
    </location>
</feature>
<evidence type="ECO:0000259" key="9">
    <source>
        <dbReference type="Pfam" id="PF20684"/>
    </source>
</evidence>
<dbReference type="Gene3D" id="1.10.1040.10">
    <property type="entry name" value="N-(1-d-carboxylethyl)-l-norvaline Dehydrogenase, domain 2"/>
    <property type="match status" value="1"/>
</dbReference>
<dbReference type="GO" id="GO:0050661">
    <property type="term" value="F:NADP binding"/>
    <property type="evidence" value="ECO:0007669"/>
    <property type="project" value="InterPro"/>
</dbReference>
<evidence type="ECO:0000313" key="11">
    <source>
        <dbReference type="Proteomes" id="UP000295703"/>
    </source>
</evidence>
<evidence type="ECO:0000259" key="7">
    <source>
        <dbReference type="Pfam" id="PF03446"/>
    </source>
</evidence>
<dbReference type="GO" id="GO:0016020">
    <property type="term" value="C:membrane"/>
    <property type="evidence" value="ECO:0007669"/>
    <property type="project" value="UniProtKB-SubCell"/>
</dbReference>
<dbReference type="GO" id="GO:0051287">
    <property type="term" value="F:NAD binding"/>
    <property type="evidence" value="ECO:0007669"/>
    <property type="project" value="InterPro"/>
</dbReference>
<keyword evidence="11" id="KW-1185">Reference proteome</keyword>
<feature type="domain" description="Rhodopsin" evidence="9">
    <location>
        <begin position="2"/>
        <end position="215"/>
    </location>
</feature>
<dbReference type="SUPFAM" id="SSF48179">
    <property type="entry name" value="6-phosphogluconate dehydrogenase C-terminal domain-like"/>
    <property type="match status" value="1"/>
</dbReference>
<evidence type="ECO:0000256" key="5">
    <source>
        <dbReference type="ARBA" id="ARBA00038359"/>
    </source>
</evidence>
<feature type="transmembrane region" description="Helical" evidence="6">
    <location>
        <begin position="149"/>
        <end position="170"/>
    </location>
</feature>
<dbReference type="InterPro" id="IPR052337">
    <property type="entry name" value="SAT4-like"/>
</dbReference>
<dbReference type="Pfam" id="PF03446">
    <property type="entry name" value="NAD_binding_2"/>
    <property type="match status" value="1"/>
</dbReference>
<dbReference type="Proteomes" id="UP000295703">
    <property type="component" value="Unassembled WGS sequence"/>
</dbReference>
<comment type="similarity">
    <text evidence="5">Belongs to the SAT4 family.</text>
</comment>
<evidence type="ECO:0000256" key="4">
    <source>
        <dbReference type="ARBA" id="ARBA00023136"/>
    </source>
</evidence>
<accession>A0A4V3HSZ9</accession>
<feature type="transmembrane region" description="Helical" evidence="6">
    <location>
        <begin position="71"/>
        <end position="98"/>
    </location>
</feature>
<reference evidence="10 11" key="1">
    <citation type="submission" date="2018-12" db="EMBL/GenBank/DDBJ databases">
        <title>Genome sequence and assembly of Colletotrichum trifolii.</title>
        <authorList>
            <person name="Gan P."/>
            <person name="Shirasu K."/>
        </authorList>
    </citation>
    <scope>NUCLEOTIDE SEQUENCE [LARGE SCALE GENOMIC DNA]</scope>
    <source>
        <strain evidence="10 11">543-2</strain>
    </source>
</reference>
<proteinExistence type="inferred from homology"/>
<comment type="caution">
    <text evidence="10">The sequence shown here is derived from an EMBL/GenBank/DDBJ whole genome shotgun (WGS) entry which is preliminary data.</text>
</comment>
<protein>
    <submittedName>
        <fullName evidence="10">Putative oxidoreductase YfjR</fullName>
    </submittedName>
</protein>
<dbReference type="InterPro" id="IPR029154">
    <property type="entry name" value="HIBADH-like_NADP-bd"/>
</dbReference>